<feature type="compositionally biased region" description="Polar residues" evidence="1">
    <location>
        <begin position="37"/>
        <end position="52"/>
    </location>
</feature>
<sequence>MKALSITKSLCLVLAYMVLASCNSNTGRHIESDIENPKTSADTVQAETSTENGAVPDNDASKLSDGKDSIDGEVTPPNAKEQ</sequence>
<protein>
    <submittedName>
        <fullName evidence="3">Small secreted protein</fullName>
    </submittedName>
</protein>
<proteinExistence type="predicted"/>
<accession>A0ABR6DTS5</accession>
<dbReference type="PROSITE" id="PS51257">
    <property type="entry name" value="PROKAR_LIPOPROTEIN"/>
    <property type="match status" value="1"/>
</dbReference>
<evidence type="ECO:0000313" key="4">
    <source>
        <dbReference type="Proteomes" id="UP000555003"/>
    </source>
</evidence>
<gene>
    <name evidence="3" type="ORF">GGR22_002377</name>
</gene>
<organism evidence="3 4">
    <name type="scientific">Flavobacterium gossypii</name>
    <dbReference type="NCBI Taxonomy" id="1646119"/>
    <lineage>
        <taxon>Bacteria</taxon>
        <taxon>Pseudomonadati</taxon>
        <taxon>Bacteroidota</taxon>
        <taxon>Flavobacteriia</taxon>
        <taxon>Flavobacteriales</taxon>
        <taxon>Flavobacteriaceae</taxon>
        <taxon>Flavobacterium</taxon>
    </lineage>
</organism>
<keyword evidence="4" id="KW-1185">Reference proteome</keyword>
<reference evidence="3 4" key="1">
    <citation type="submission" date="2020-08" db="EMBL/GenBank/DDBJ databases">
        <title>Genomic Encyclopedia of Type Strains, Phase IV (KMG-IV): sequencing the most valuable type-strain genomes for metagenomic binning, comparative biology and taxonomic classification.</title>
        <authorList>
            <person name="Goeker M."/>
        </authorList>
    </citation>
    <scope>NUCLEOTIDE SEQUENCE [LARGE SCALE GENOMIC DNA]</scope>
    <source>
        <strain evidence="3 4">DSM 100397</strain>
    </source>
</reference>
<feature type="compositionally biased region" description="Basic and acidic residues" evidence="1">
    <location>
        <begin position="59"/>
        <end position="70"/>
    </location>
</feature>
<dbReference type="Proteomes" id="UP000555003">
    <property type="component" value="Unassembled WGS sequence"/>
</dbReference>
<evidence type="ECO:0000313" key="3">
    <source>
        <dbReference type="EMBL" id="MBA9074210.1"/>
    </source>
</evidence>
<evidence type="ECO:0000256" key="1">
    <source>
        <dbReference type="SAM" id="MobiDB-lite"/>
    </source>
</evidence>
<name>A0ABR6DTS5_9FLAO</name>
<dbReference type="EMBL" id="JACJIS010000002">
    <property type="protein sequence ID" value="MBA9074210.1"/>
    <property type="molecule type" value="Genomic_DNA"/>
</dbReference>
<feature type="signal peptide" evidence="2">
    <location>
        <begin position="1"/>
        <end position="20"/>
    </location>
</feature>
<keyword evidence="2" id="KW-0732">Signal</keyword>
<feature type="chain" id="PRO_5046146552" evidence="2">
    <location>
        <begin position="21"/>
        <end position="82"/>
    </location>
</feature>
<dbReference type="RefSeq" id="WP_182493798.1">
    <property type="nucleotide sequence ID" value="NZ_JACJIS010000002.1"/>
</dbReference>
<feature type="region of interest" description="Disordered" evidence="1">
    <location>
        <begin position="27"/>
        <end position="82"/>
    </location>
</feature>
<evidence type="ECO:0000256" key="2">
    <source>
        <dbReference type="SAM" id="SignalP"/>
    </source>
</evidence>
<comment type="caution">
    <text evidence="3">The sequence shown here is derived from an EMBL/GenBank/DDBJ whole genome shotgun (WGS) entry which is preliminary data.</text>
</comment>